<dbReference type="Proteomes" id="UP000794436">
    <property type="component" value="Unassembled WGS sequence"/>
</dbReference>
<feature type="region of interest" description="Disordered" evidence="16">
    <location>
        <begin position="269"/>
        <end position="326"/>
    </location>
</feature>
<evidence type="ECO:0000256" key="5">
    <source>
        <dbReference type="ARBA" id="ARBA00022679"/>
    </source>
</evidence>
<evidence type="ECO:0000313" key="19">
    <source>
        <dbReference type="Proteomes" id="UP000794436"/>
    </source>
</evidence>
<keyword evidence="9 14" id="KW-0862">Zinc</keyword>
<dbReference type="AlphaFoldDB" id="A0A8K1CU16"/>
<feature type="coiled-coil region" evidence="15">
    <location>
        <begin position="333"/>
        <end position="494"/>
    </location>
</feature>
<feature type="compositionally biased region" description="Basic and acidic residues" evidence="16">
    <location>
        <begin position="297"/>
        <end position="326"/>
    </location>
</feature>
<evidence type="ECO:0000256" key="4">
    <source>
        <dbReference type="ARBA" id="ARBA00005555"/>
    </source>
</evidence>
<dbReference type="GO" id="GO:0033503">
    <property type="term" value="C:HULC complex"/>
    <property type="evidence" value="ECO:0007669"/>
    <property type="project" value="TreeGrafter"/>
</dbReference>
<evidence type="ECO:0000256" key="13">
    <source>
        <dbReference type="PROSITE-ProRule" id="PRU00175"/>
    </source>
</evidence>
<dbReference type="Gene3D" id="3.30.40.10">
    <property type="entry name" value="Zinc/RING finger domain, C3HC4 (zinc finger)"/>
    <property type="match status" value="1"/>
</dbReference>
<comment type="similarity">
    <text evidence="4 14">Belongs to the BRE1 family.</text>
</comment>
<evidence type="ECO:0000256" key="2">
    <source>
        <dbReference type="ARBA" id="ARBA00004123"/>
    </source>
</evidence>
<feature type="region of interest" description="Disordered" evidence="16">
    <location>
        <begin position="1"/>
        <end position="45"/>
    </location>
</feature>
<dbReference type="InterPro" id="IPR017907">
    <property type="entry name" value="Znf_RING_CS"/>
</dbReference>
<dbReference type="GO" id="GO:0008270">
    <property type="term" value="F:zinc ion binding"/>
    <property type="evidence" value="ECO:0007669"/>
    <property type="project" value="UniProtKB-KW"/>
</dbReference>
<keyword evidence="5 14" id="KW-0808">Transferase</keyword>
<feature type="coiled-coil region" evidence="15">
    <location>
        <begin position="227"/>
        <end position="261"/>
    </location>
</feature>
<reference evidence="18" key="1">
    <citation type="submission" date="2019-03" db="EMBL/GenBank/DDBJ databases">
        <title>Long read genome sequence of the mycoparasitic Pythium oligandrum ATCC 38472 isolated from sugarbeet rhizosphere.</title>
        <authorList>
            <person name="Gaulin E."/>
        </authorList>
    </citation>
    <scope>NUCLEOTIDE SEQUENCE</scope>
    <source>
        <strain evidence="18">ATCC 38472_TT</strain>
    </source>
</reference>
<dbReference type="PROSITE" id="PS50089">
    <property type="entry name" value="ZF_RING_2"/>
    <property type="match status" value="1"/>
</dbReference>
<keyword evidence="8 14" id="KW-0833">Ubl conjugation pathway</keyword>
<dbReference type="GO" id="GO:0006325">
    <property type="term" value="P:chromatin organization"/>
    <property type="evidence" value="ECO:0007669"/>
    <property type="project" value="UniProtKB-KW"/>
</dbReference>
<dbReference type="EC" id="2.3.2.27" evidence="14"/>
<feature type="domain" description="RING-type" evidence="17">
    <location>
        <begin position="777"/>
        <end position="816"/>
    </location>
</feature>
<dbReference type="UniPathway" id="UPA00143"/>
<evidence type="ECO:0000256" key="6">
    <source>
        <dbReference type="ARBA" id="ARBA00022723"/>
    </source>
</evidence>
<dbReference type="SUPFAM" id="SSF57850">
    <property type="entry name" value="RING/U-box"/>
    <property type="match status" value="1"/>
</dbReference>
<keyword evidence="10 14" id="KW-0156">Chromatin regulator</keyword>
<dbReference type="InterPro" id="IPR013956">
    <property type="entry name" value="E3_ubiquit_lig_Bre1"/>
</dbReference>
<dbReference type="PANTHER" id="PTHR23163:SF0">
    <property type="entry name" value="E3 UBIQUITIN-PROTEIN LIGASE BRE1"/>
    <property type="match status" value="1"/>
</dbReference>
<proteinExistence type="inferred from homology"/>
<dbReference type="Pfam" id="PF13923">
    <property type="entry name" value="zf-C3HC4_2"/>
    <property type="match status" value="1"/>
</dbReference>
<dbReference type="GO" id="GO:0061630">
    <property type="term" value="F:ubiquitin protein ligase activity"/>
    <property type="evidence" value="ECO:0007669"/>
    <property type="project" value="UniProtKB-EC"/>
</dbReference>
<sequence>MAEARSPHSNGSTSAKKRREVALGGGSPVKKLKLDDDEPPVANPNSLEAVRDRNKAMGLDLLEKNRRIAFLTQKCESLFQRNAVTKSAFRCIQRQWLQLLDDVHTLTQTLGDSTENEWKAVVEHMDTLGVLRISPAIVKLELPEWFVAISNGEETVELPNKPETEHDVVETSVILTEKEKAIEVSLQEEHERVKTTLQKLLERMPQVQATADVKQIVKEKCDSTAEALRLKDELEAMKEKIAELQADLEHKEAERHRACRNYDRLSQYVERQREQSAPSDVKSEQPAANGSNDSADEEKPRATRPGEKRVTLQDATDRAPADRETEKKLRADLQIFNQKLQTERATVNNLRREIEQLRAAETAWQKVEAQLKQEYEDKIVRLQEESTLTAEELSKVRHKSKEIEQHVHEKWKKKLDKMQADVIKAKTQMDEITVKNAALREKLSSYTVYRDQVGDLKSQHESLKRENGNLKKQVENVLAKADRAQAAADNQEIATLRAQLTTSTQQSEELKKIVDELRAIESKSADAKLSGAVKREEETQAKYTSLQAQHAEAVADLEKARIELEDLKATQDAFREENDALVAEIESVGKEVEAARHSKKKVIHQLEEKRNSAKKLQSQLAKESDAKAHCFEELAAARLQVSSLSHVHKQQKATLDAAKEALKARETELDDLKKYVKQLEIERDVVANEKLKVQREADIAKQLYNSEASQKQQQQILQDKKRSCEHCESHRKKAAELEKRLAATKAASGSGGAGGEGGSLSELERFELVDLQKQLKCSVCQDRHKDVIISKCFHMFCKECVDNNLKSRNRKCPTCKKMFGQDDVKNVWFT</sequence>
<evidence type="ECO:0000256" key="15">
    <source>
        <dbReference type="SAM" id="Coils"/>
    </source>
</evidence>
<dbReference type="InterPro" id="IPR013083">
    <property type="entry name" value="Znf_RING/FYVE/PHD"/>
</dbReference>
<evidence type="ECO:0000256" key="11">
    <source>
        <dbReference type="ARBA" id="ARBA00023054"/>
    </source>
</evidence>
<comment type="subcellular location">
    <subcellularLocation>
        <location evidence="2 14">Nucleus</location>
    </subcellularLocation>
</comment>
<comment type="catalytic activity">
    <reaction evidence="1 14">
        <text>S-ubiquitinyl-[E2 ubiquitin-conjugating enzyme]-L-cysteine + [acceptor protein]-L-lysine = [E2 ubiquitin-conjugating enzyme]-L-cysteine + N(6)-ubiquitinyl-[acceptor protein]-L-lysine.</text>
        <dbReference type="EC" id="2.3.2.27"/>
    </reaction>
</comment>
<name>A0A8K1CU16_PYTOL</name>
<evidence type="ECO:0000313" key="18">
    <source>
        <dbReference type="EMBL" id="TMW68606.1"/>
    </source>
</evidence>
<keyword evidence="6 14" id="KW-0479">Metal-binding</keyword>
<evidence type="ECO:0000259" key="17">
    <source>
        <dbReference type="PROSITE" id="PS50089"/>
    </source>
</evidence>
<gene>
    <name evidence="18" type="ORF">Poli38472_006074</name>
</gene>
<dbReference type="SMART" id="SM00184">
    <property type="entry name" value="RING"/>
    <property type="match status" value="1"/>
</dbReference>
<evidence type="ECO:0000256" key="7">
    <source>
        <dbReference type="ARBA" id="ARBA00022771"/>
    </source>
</evidence>
<organism evidence="18 19">
    <name type="scientific">Pythium oligandrum</name>
    <name type="common">Mycoparasitic fungus</name>
    <dbReference type="NCBI Taxonomy" id="41045"/>
    <lineage>
        <taxon>Eukaryota</taxon>
        <taxon>Sar</taxon>
        <taxon>Stramenopiles</taxon>
        <taxon>Oomycota</taxon>
        <taxon>Peronosporomycetes</taxon>
        <taxon>Pythiales</taxon>
        <taxon>Pythiaceae</taxon>
        <taxon>Pythium</taxon>
    </lineage>
</organism>
<dbReference type="CDD" id="cd16499">
    <property type="entry name" value="RING-HC_Bre1-like"/>
    <property type="match status" value="1"/>
</dbReference>
<dbReference type="GO" id="GO:0016567">
    <property type="term" value="P:protein ubiquitination"/>
    <property type="evidence" value="ECO:0007669"/>
    <property type="project" value="UniProtKB-UniRule"/>
</dbReference>
<evidence type="ECO:0000256" key="12">
    <source>
        <dbReference type="ARBA" id="ARBA00023242"/>
    </source>
</evidence>
<evidence type="ECO:0000256" key="1">
    <source>
        <dbReference type="ARBA" id="ARBA00000900"/>
    </source>
</evidence>
<evidence type="ECO:0000256" key="9">
    <source>
        <dbReference type="ARBA" id="ARBA00022833"/>
    </source>
</evidence>
<comment type="caution">
    <text evidence="18">The sequence shown here is derived from an EMBL/GenBank/DDBJ whole genome shotgun (WGS) entry which is preliminary data.</text>
</comment>
<evidence type="ECO:0000256" key="16">
    <source>
        <dbReference type="SAM" id="MobiDB-lite"/>
    </source>
</evidence>
<dbReference type="EMBL" id="SPLM01000002">
    <property type="protein sequence ID" value="TMW68606.1"/>
    <property type="molecule type" value="Genomic_DNA"/>
</dbReference>
<dbReference type="PROSITE" id="PS00518">
    <property type="entry name" value="ZF_RING_1"/>
    <property type="match status" value="1"/>
</dbReference>
<comment type="pathway">
    <text evidence="3 14">Protein modification; protein ubiquitination.</text>
</comment>
<keyword evidence="7 13" id="KW-0863">Zinc-finger</keyword>
<evidence type="ECO:0000256" key="10">
    <source>
        <dbReference type="ARBA" id="ARBA00022853"/>
    </source>
</evidence>
<feature type="coiled-coil region" evidence="15">
    <location>
        <begin position="543"/>
        <end position="696"/>
    </location>
</feature>
<dbReference type="InterPro" id="IPR001841">
    <property type="entry name" value="Znf_RING"/>
</dbReference>
<evidence type="ECO:0000256" key="3">
    <source>
        <dbReference type="ARBA" id="ARBA00004906"/>
    </source>
</evidence>
<keyword evidence="19" id="KW-1185">Reference proteome</keyword>
<dbReference type="GO" id="GO:0005634">
    <property type="term" value="C:nucleus"/>
    <property type="evidence" value="ECO:0007669"/>
    <property type="project" value="UniProtKB-SubCell"/>
</dbReference>
<dbReference type="OrthoDB" id="10266039at2759"/>
<evidence type="ECO:0000256" key="8">
    <source>
        <dbReference type="ARBA" id="ARBA00022786"/>
    </source>
</evidence>
<evidence type="ECO:0000256" key="14">
    <source>
        <dbReference type="RuleBase" id="RU365038"/>
    </source>
</evidence>
<keyword evidence="11 14" id="KW-0175">Coiled coil</keyword>
<dbReference type="PANTHER" id="PTHR23163">
    <property type="entry name" value="RING FINGER PROTEIN-RELATED"/>
    <property type="match status" value="1"/>
</dbReference>
<protein>
    <recommendedName>
        <fullName evidence="14">E3 ubiquitin protein ligase</fullName>
        <ecNumber evidence="14">2.3.2.27</ecNumber>
    </recommendedName>
</protein>
<accession>A0A8K1CU16</accession>
<keyword evidence="12 14" id="KW-0539">Nucleus</keyword>